<evidence type="ECO:0000256" key="4">
    <source>
        <dbReference type="ARBA" id="ARBA00022737"/>
    </source>
</evidence>
<keyword evidence="5 8" id="KW-0106">Calcium</keyword>
<name>A0AAJ7LUI7_LATCA</name>
<dbReference type="SMART" id="SM00112">
    <property type="entry name" value="CA"/>
    <property type="match status" value="8"/>
</dbReference>
<feature type="compositionally biased region" description="Basic and acidic residues" evidence="9">
    <location>
        <begin position="1296"/>
        <end position="1307"/>
    </location>
</feature>
<keyword evidence="3" id="KW-0732">Signal</keyword>
<comment type="subcellular location">
    <subcellularLocation>
        <location evidence="1">Membrane</location>
        <topology evidence="1">Single-pass membrane protein</topology>
    </subcellularLocation>
</comment>
<evidence type="ECO:0000256" key="8">
    <source>
        <dbReference type="PROSITE-ProRule" id="PRU00043"/>
    </source>
</evidence>
<dbReference type="GO" id="GO:0009653">
    <property type="term" value="P:anatomical structure morphogenesis"/>
    <property type="evidence" value="ECO:0007669"/>
    <property type="project" value="UniProtKB-ARBA"/>
</dbReference>
<feature type="domain" description="Cadherin" evidence="11">
    <location>
        <begin position="708"/>
        <end position="818"/>
    </location>
</feature>
<evidence type="ECO:0000256" key="2">
    <source>
        <dbReference type="ARBA" id="ARBA00022692"/>
    </source>
</evidence>
<feature type="domain" description="Cadherin" evidence="11">
    <location>
        <begin position="818"/>
        <end position="933"/>
    </location>
</feature>
<dbReference type="CDD" id="cd11304">
    <property type="entry name" value="Cadherin_repeat"/>
    <property type="match status" value="8"/>
</dbReference>
<evidence type="ECO:0000256" key="1">
    <source>
        <dbReference type="ARBA" id="ARBA00004167"/>
    </source>
</evidence>
<keyword evidence="4" id="KW-0677">Repeat</keyword>
<proteinExistence type="predicted"/>
<dbReference type="InterPro" id="IPR020894">
    <property type="entry name" value="Cadherin_CS"/>
</dbReference>
<dbReference type="Gene3D" id="2.60.40.60">
    <property type="entry name" value="Cadherins"/>
    <property type="match status" value="9"/>
</dbReference>
<keyword evidence="6 10" id="KW-1133">Transmembrane helix</keyword>
<feature type="domain" description="Cadherin" evidence="11">
    <location>
        <begin position="494"/>
        <end position="598"/>
    </location>
</feature>
<dbReference type="FunFam" id="2.60.40.60:FF:000168">
    <property type="entry name" value="Cadherin-related family member 2"/>
    <property type="match status" value="1"/>
</dbReference>
<sequence length="1317" mass="143728">MAITGRKRNQRSHPDISKGEASLRMSSDMEGITGSILLLCLISLANANTSPVISSVLFNVCEDIPIGQTAFTIQATDTENDPLTYVLTGPNAVFFSVALNTGIVTVERKLDRESADVMQLGVEVSDGISVTPGLLTIVILEANDNKPIFQAASYDAEVAENTAIGTSLFTVLATDADTGTAGVVQYSIDEVTPPDGTSLFSIVKATGEVRLAGQLNYTAKSTFYRLKIRAFDGVAQCHGQPANFSSFAFSFITVVDVPDLDPQFINLPYVGRVEENSPVGSPVFKVTAIDQDTGVNDAIIYTIEDSTADGLFEISRDSGQISVSSAIDREVTGDTVTLTVKATESKSSINGRPANTTASVQINIIDINDNKPEFYKCGPEDCVKATQFTGEVTEHSLGSVPINMMVKDLDKIPHTIELSLEGPDKDVFSVEPSFMSSDSLVQLLVKQPEVLDFEEKQQMTLEVVAVDKEKPSFRSTASVTINIKDANDNSPKFLNDTYKLTVAEHSPVGTTVATITAEDPDTMDQGKITYRLLPDSILPYFDVKPNTGVVYVKSETLLDREIRSLYSATLQARDTSGKPGTTVLEITVTDINDKHPVFNRDSYLVFVKEGAQFNIKIEATDVDDPETVNSQIVYGIVPSKYSGNFIIDPSTGVLRNKGVLDREALDPKLNGEIKINVTATDKGTPPLSSEVTVIINIEDVNDNTPSFEPPTYKFSVKEGNKGAFVGSVYAEDMDQTTEYNRISFSIIDGSFGSFIIRTFADGEKYRGNITVDPDIELDYESPHKQFRLQVEATDLEQRKAVAMVEVDVLDVNDERPEFKPTPPVTVKENTTISGAVGSFTAQDKDGNHSLVYELESIQCRCNGSMNPCNWFILDPTGEVRLNPKYKVDYELCDQVVVEAQVVDEYTEKGENNSVTPGQMVINIEDINDNAPEFIATDSVFVVVSETASKGTSVAGVTAIDRDTGVNREMEFKVTKVQFEDTNNHTSSIRMLFEAITTQQKDIFVGIIQTTEALELSLKGKYLVTVTASDSGGFSSSTCTEIFTVDESYRVELQFTRSVAEVEQDKDKIIRSLTAATKAAVSVFAIKNDSPEASRASEVTVMVAYFVYTNGTALTSNQVEKMLSDPDHFPELVDLGLRYIGTGPVVEPDTDPLKYILPGMVGGLIIVLAVLTISLLCTRRNYKRKLKAAKAMNSAAMVTSDNQKSGSVVPGTNKYTMEGANPVLNLNIDTTMVLDLDEESSDVDKVSLNSLDYSEEMTSPGRDTKSTMQWIREEEEEEEDSSSPEYIEPLGAALAQRGEKKDKPDKGFDNPAFDTTDL</sequence>
<dbReference type="PROSITE" id="PS50268">
    <property type="entry name" value="CADHERIN_2"/>
    <property type="match status" value="9"/>
</dbReference>
<dbReference type="Pfam" id="PF00028">
    <property type="entry name" value="Cadherin"/>
    <property type="match status" value="6"/>
</dbReference>
<dbReference type="GO" id="GO:0007156">
    <property type="term" value="P:homophilic cell adhesion via plasma membrane adhesion molecules"/>
    <property type="evidence" value="ECO:0007669"/>
    <property type="project" value="InterPro"/>
</dbReference>
<organism evidence="12 13">
    <name type="scientific">Lates calcarifer</name>
    <name type="common">Barramundi</name>
    <name type="synonym">Holocentrus calcarifer</name>
    <dbReference type="NCBI Taxonomy" id="8187"/>
    <lineage>
        <taxon>Eukaryota</taxon>
        <taxon>Metazoa</taxon>
        <taxon>Chordata</taxon>
        <taxon>Craniata</taxon>
        <taxon>Vertebrata</taxon>
        <taxon>Euteleostomi</taxon>
        <taxon>Actinopterygii</taxon>
        <taxon>Neopterygii</taxon>
        <taxon>Teleostei</taxon>
        <taxon>Neoteleostei</taxon>
        <taxon>Acanthomorphata</taxon>
        <taxon>Carangaria</taxon>
        <taxon>Carangaria incertae sedis</taxon>
        <taxon>Centropomidae</taxon>
        <taxon>Lates</taxon>
    </lineage>
</organism>
<feature type="transmembrane region" description="Helical" evidence="10">
    <location>
        <begin position="1154"/>
        <end position="1176"/>
    </location>
</feature>
<dbReference type="KEGG" id="lcf:108882825"/>
<feature type="compositionally biased region" description="Acidic residues" evidence="9">
    <location>
        <begin position="1272"/>
        <end position="1281"/>
    </location>
</feature>
<dbReference type="PROSITE" id="PS00232">
    <property type="entry name" value="CADHERIN_1"/>
    <property type="match status" value="4"/>
</dbReference>
<dbReference type="Proteomes" id="UP000694890">
    <property type="component" value="Linkage group LG8"/>
</dbReference>
<evidence type="ECO:0000313" key="13">
    <source>
        <dbReference type="RefSeq" id="XP_018531069.1"/>
    </source>
</evidence>
<evidence type="ECO:0000256" key="3">
    <source>
        <dbReference type="ARBA" id="ARBA00022729"/>
    </source>
</evidence>
<feature type="domain" description="Cadherin" evidence="11">
    <location>
        <begin position="935"/>
        <end position="1092"/>
    </location>
</feature>
<accession>A0AAJ7LUI7</accession>
<dbReference type="FunFam" id="2.60.40.60:FF:000092">
    <property type="entry name" value="Protocadherin 8"/>
    <property type="match status" value="1"/>
</dbReference>
<feature type="region of interest" description="Disordered" evidence="9">
    <location>
        <begin position="1"/>
        <end position="22"/>
    </location>
</feature>
<feature type="domain" description="Cadherin" evidence="11">
    <location>
        <begin position="599"/>
        <end position="707"/>
    </location>
</feature>
<evidence type="ECO:0000259" key="11">
    <source>
        <dbReference type="PROSITE" id="PS50268"/>
    </source>
</evidence>
<gene>
    <name evidence="13" type="primary">cdhr2</name>
</gene>
<feature type="domain" description="Cadherin" evidence="11">
    <location>
        <begin position="52"/>
        <end position="149"/>
    </location>
</feature>
<dbReference type="FunFam" id="2.60.40.60:FF:000094">
    <property type="entry name" value="protocadherin gamma-C4 isoform X2"/>
    <property type="match status" value="1"/>
</dbReference>
<protein>
    <submittedName>
        <fullName evidence="13">LOW QUALITY PROTEIN: cadherin-related family member 2</fullName>
    </submittedName>
</protein>
<dbReference type="GO" id="GO:0005509">
    <property type="term" value="F:calcium ion binding"/>
    <property type="evidence" value="ECO:0007669"/>
    <property type="project" value="UniProtKB-UniRule"/>
</dbReference>
<keyword evidence="7 10" id="KW-0472">Membrane</keyword>
<dbReference type="PANTHER" id="PTHR24026:SF133">
    <property type="entry name" value="CADHERIN-RELATED FAMILY MEMBER 2"/>
    <property type="match status" value="1"/>
</dbReference>
<dbReference type="PANTHER" id="PTHR24026">
    <property type="entry name" value="FAT ATYPICAL CADHERIN-RELATED"/>
    <property type="match status" value="1"/>
</dbReference>
<feature type="domain" description="Cadherin" evidence="11">
    <location>
        <begin position="150"/>
        <end position="264"/>
    </location>
</feature>
<feature type="compositionally biased region" description="Basic residues" evidence="9">
    <location>
        <begin position="1"/>
        <end position="11"/>
    </location>
</feature>
<dbReference type="CTD" id="54825"/>
<feature type="domain" description="Cadherin" evidence="11">
    <location>
        <begin position="265"/>
        <end position="374"/>
    </location>
</feature>
<evidence type="ECO:0000313" key="12">
    <source>
        <dbReference type="Proteomes" id="UP000694890"/>
    </source>
</evidence>
<evidence type="ECO:0000256" key="10">
    <source>
        <dbReference type="SAM" id="Phobius"/>
    </source>
</evidence>
<dbReference type="InterPro" id="IPR015919">
    <property type="entry name" value="Cadherin-like_sf"/>
</dbReference>
<dbReference type="RefSeq" id="XP_018531069.1">
    <property type="nucleotide sequence ID" value="XM_018675553.2"/>
</dbReference>
<dbReference type="GO" id="GO:0050839">
    <property type="term" value="F:cell adhesion molecule binding"/>
    <property type="evidence" value="ECO:0007669"/>
    <property type="project" value="TreeGrafter"/>
</dbReference>
<dbReference type="GO" id="GO:0005886">
    <property type="term" value="C:plasma membrane"/>
    <property type="evidence" value="ECO:0007669"/>
    <property type="project" value="InterPro"/>
</dbReference>
<evidence type="ECO:0000256" key="7">
    <source>
        <dbReference type="ARBA" id="ARBA00023136"/>
    </source>
</evidence>
<dbReference type="SUPFAM" id="SSF49313">
    <property type="entry name" value="Cadherin-like"/>
    <property type="match status" value="9"/>
</dbReference>
<dbReference type="InterPro" id="IPR002126">
    <property type="entry name" value="Cadherin-like_dom"/>
</dbReference>
<feature type="region of interest" description="Disordered" evidence="9">
    <location>
        <begin position="1249"/>
        <end position="1317"/>
    </location>
</feature>
<dbReference type="FunFam" id="2.60.40.60:FF:000033">
    <property type="entry name" value="FAT atypical cadherin 1"/>
    <property type="match status" value="1"/>
</dbReference>
<evidence type="ECO:0000256" key="5">
    <source>
        <dbReference type="ARBA" id="ARBA00022837"/>
    </source>
</evidence>
<keyword evidence="2 10" id="KW-0812">Transmembrane</keyword>
<dbReference type="GeneID" id="108882825"/>
<evidence type="ECO:0000256" key="6">
    <source>
        <dbReference type="ARBA" id="ARBA00022989"/>
    </source>
</evidence>
<evidence type="ECO:0000256" key="9">
    <source>
        <dbReference type="SAM" id="MobiDB-lite"/>
    </source>
</evidence>
<reference evidence="13" key="1">
    <citation type="submission" date="2025-08" db="UniProtKB">
        <authorList>
            <consortium name="RefSeq"/>
        </authorList>
    </citation>
    <scope>IDENTIFICATION</scope>
    <source>
        <tissue evidence="13">Brain</tissue>
    </source>
</reference>
<dbReference type="FunFam" id="2.60.40.60:FF:000252">
    <property type="entry name" value="Cadherin related family member 2"/>
    <property type="match status" value="1"/>
</dbReference>
<dbReference type="PRINTS" id="PR00205">
    <property type="entry name" value="CADHERIN"/>
</dbReference>
<feature type="domain" description="Cadherin" evidence="11">
    <location>
        <begin position="384"/>
        <end position="493"/>
    </location>
</feature>